<dbReference type="Proteomes" id="UP000256862">
    <property type="component" value="Plasmid CO2235_mp"/>
</dbReference>
<geneLocation type="plasmid" evidence="6">
    <name>co2235_mp</name>
</geneLocation>
<keyword evidence="1" id="KW-0472">Membrane</keyword>
<evidence type="ECO:0000313" key="6">
    <source>
        <dbReference type="Proteomes" id="UP000256862"/>
    </source>
</evidence>
<name>A0A375GIV9_9BURK</name>
<evidence type="ECO:0000313" key="3">
    <source>
        <dbReference type="EMBL" id="QEZ44838.1"/>
    </source>
</evidence>
<dbReference type="RefSeq" id="WP_063240779.1">
    <property type="nucleotide sequence ID" value="NZ_CP032518.1"/>
</dbReference>
<dbReference type="EMBL" id="CP038634">
    <property type="protein sequence ID" value="QBY51405.1"/>
    <property type="molecule type" value="Genomic_DNA"/>
</dbReference>
<organism evidence="2 7">
    <name type="scientific">Cupriavidus oxalaticus</name>
    <dbReference type="NCBI Taxonomy" id="96344"/>
    <lineage>
        <taxon>Bacteria</taxon>
        <taxon>Pseudomonadati</taxon>
        <taxon>Pseudomonadota</taxon>
        <taxon>Betaproteobacteria</taxon>
        <taxon>Burkholderiales</taxon>
        <taxon>Burkholderiaceae</taxon>
        <taxon>Cupriavidus</taxon>
    </lineage>
</organism>
<reference evidence="5 6" key="1">
    <citation type="submission" date="2018-01" db="EMBL/GenBank/DDBJ databases">
        <authorList>
            <person name="Clerissi C."/>
        </authorList>
    </citation>
    <scope>NUCLEOTIDE SEQUENCE [LARGE SCALE GENOMIC DNA]</scope>
    <source>
        <strain evidence="5">Cupriavidus oxalaticus LMG 2235</strain>
        <plasmid evidence="6">co2235_mp</plasmid>
    </source>
</reference>
<dbReference type="Proteomes" id="UP000295294">
    <property type="component" value="Chromosome 1"/>
</dbReference>
<evidence type="ECO:0000313" key="9">
    <source>
        <dbReference type="Proteomes" id="UP000623307"/>
    </source>
</evidence>
<keyword evidence="1" id="KW-0812">Transmembrane</keyword>
<evidence type="ECO:0000313" key="8">
    <source>
        <dbReference type="Proteomes" id="UP000325743"/>
    </source>
</evidence>
<dbReference type="AlphaFoldDB" id="A0A375GIV9"/>
<dbReference type="Proteomes" id="UP000623307">
    <property type="component" value="Chromosome 1"/>
</dbReference>
<keyword evidence="1" id="KW-1133">Transmembrane helix</keyword>
<dbReference type="Proteomes" id="UP000325743">
    <property type="component" value="Chromosome 1"/>
</dbReference>
<evidence type="ECO:0000313" key="4">
    <source>
        <dbReference type="EMBL" id="QRQ92126.1"/>
    </source>
</evidence>
<reference evidence="2 7" key="3">
    <citation type="submission" date="2019-03" db="EMBL/GenBank/DDBJ databases">
        <title>Efficiently degradation of phenoxyalkanoic acid herbicides by Cupriavidus oxalaticus strain X32.</title>
        <authorList>
            <person name="Sheng X."/>
        </authorList>
    </citation>
    <scope>NUCLEOTIDE SEQUENCE [LARGE SCALE GENOMIC DNA]</scope>
    <source>
        <strain evidence="2 7">X32</strain>
    </source>
</reference>
<dbReference type="EMBL" id="CP032518">
    <property type="protein sequence ID" value="QEZ44838.1"/>
    <property type="molecule type" value="Genomic_DNA"/>
</dbReference>
<reference evidence="4 9" key="4">
    <citation type="submission" date="2021-02" db="EMBL/GenBank/DDBJ databases">
        <title>Complete Genome Sequence of Cupriavidus oxalaticus Strain Ox1, a Soil Oxalate-Degrading Species.</title>
        <authorList>
            <person name="Palmieri F."/>
            <person name="Udriet P."/>
            <person name="Deuasquier M."/>
            <person name="Beaudoing E."/>
            <person name="Johnson S.L."/>
            <person name="Davenport K.W."/>
            <person name="Chain P.S."/>
            <person name="Bindschedler S."/>
            <person name="Junier P."/>
        </authorList>
    </citation>
    <scope>NUCLEOTIDE SEQUENCE [LARGE SCALE GENOMIC DNA]</scope>
    <source>
        <strain evidence="4 9">Ox1</strain>
    </source>
</reference>
<keyword evidence="9" id="KW-1185">Reference proteome</keyword>
<gene>
    <name evidence="5" type="ORF">CO2235_MP120072</name>
    <name evidence="3" type="ORF">D2917_11770</name>
    <name evidence="2" type="ORF">E0W60_09875</name>
    <name evidence="4" type="ORF">JTE92_04195</name>
</gene>
<feature type="transmembrane region" description="Helical" evidence="1">
    <location>
        <begin position="29"/>
        <end position="47"/>
    </location>
</feature>
<evidence type="ECO:0000313" key="7">
    <source>
        <dbReference type="Proteomes" id="UP000295294"/>
    </source>
</evidence>
<evidence type="ECO:0000313" key="5">
    <source>
        <dbReference type="EMBL" id="SPC19223.1"/>
    </source>
</evidence>
<dbReference type="OrthoDB" id="8966830at2"/>
<dbReference type="KEGG" id="cox:E0W60_09875"/>
<proteinExistence type="predicted"/>
<accession>A0A375GIV9</accession>
<dbReference type="GeneID" id="303488704"/>
<evidence type="ECO:0000313" key="2">
    <source>
        <dbReference type="EMBL" id="QBY51405.1"/>
    </source>
</evidence>
<dbReference type="EMBL" id="CP069811">
    <property type="protein sequence ID" value="QRQ92126.1"/>
    <property type="molecule type" value="Genomic_DNA"/>
</dbReference>
<dbReference type="EMBL" id="OGUS01000135">
    <property type="protein sequence ID" value="SPC19223.1"/>
    <property type="molecule type" value="Genomic_DNA"/>
</dbReference>
<dbReference type="STRING" id="1349762.GCA_001592245_04497"/>
<evidence type="ECO:0000256" key="1">
    <source>
        <dbReference type="SAM" id="Phobius"/>
    </source>
</evidence>
<protein>
    <submittedName>
        <fullName evidence="2">Uncharacterized protein</fullName>
    </submittedName>
</protein>
<sequence length="90" mass="9733">MEDPEVTAAEARRDPLDSTARGPMRVVEALTQTALVLMAATLAWVLWRRTDAFAWFGSLAPAACAALALLATIVALLGVWFGIHAWRRVG</sequence>
<feature type="transmembrane region" description="Helical" evidence="1">
    <location>
        <begin position="59"/>
        <end position="83"/>
    </location>
</feature>
<reference evidence="3 8" key="2">
    <citation type="submission" date="2018-09" db="EMBL/GenBank/DDBJ databases">
        <title>Complete genome sequence of Cupriavidus oxalaticus T2, a bacterium capable of phenol tolerance and degradation.</title>
        <authorList>
            <person name="Yan J."/>
        </authorList>
    </citation>
    <scope>NUCLEOTIDE SEQUENCE [LARGE SCALE GENOMIC DNA]</scope>
    <source>
        <strain evidence="3 8">T2</strain>
    </source>
</reference>